<dbReference type="AlphaFoldDB" id="A0A0T7PII8"/>
<dbReference type="EMBL" id="CQQC01001314">
    <property type="protein sequence ID" value="CNV83852.1"/>
    <property type="molecule type" value="Genomic_DNA"/>
</dbReference>
<evidence type="ECO:0000313" key="7">
    <source>
        <dbReference type="Proteomes" id="UP000039217"/>
    </source>
</evidence>
<gene>
    <name evidence="2" type="ORF">ERS007657_02542</name>
    <name evidence="3" type="ORF">ERS007661_03160</name>
    <name evidence="1" type="ORF">ERS007688_04242</name>
    <name evidence="4" type="ORF">ERS007703_04934</name>
    <name evidence="5" type="ORF">ERS007720_04555</name>
</gene>
<evidence type="ECO:0000313" key="8">
    <source>
        <dbReference type="Proteomes" id="UP000044938"/>
    </source>
</evidence>
<dbReference type="Proteomes" id="UP000044938">
    <property type="component" value="Unassembled WGS sequence"/>
</dbReference>
<proteinExistence type="predicted"/>
<evidence type="ECO:0000313" key="3">
    <source>
        <dbReference type="EMBL" id="CNV83852.1"/>
    </source>
</evidence>
<dbReference type="Proteomes" id="UP000038802">
    <property type="component" value="Unassembled WGS sequence"/>
</dbReference>
<organism evidence="4 6">
    <name type="scientific">Mycobacterium tuberculosis</name>
    <dbReference type="NCBI Taxonomy" id="1773"/>
    <lineage>
        <taxon>Bacteria</taxon>
        <taxon>Bacillati</taxon>
        <taxon>Actinomycetota</taxon>
        <taxon>Actinomycetes</taxon>
        <taxon>Mycobacteriales</taxon>
        <taxon>Mycobacteriaceae</taxon>
        <taxon>Mycobacterium</taxon>
        <taxon>Mycobacterium tuberculosis complex</taxon>
    </lineage>
</organism>
<dbReference type="Proteomes" id="UP000039217">
    <property type="component" value="Unassembled WGS sequence"/>
</dbReference>
<sequence>MASASSSSNAIVPCPDSGAISLDRTAVTRNPWAGVSAPATTAAATSPIE</sequence>
<dbReference type="EMBL" id="CSAJ01001009">
    <property type="protein sequence ID" value="COX46805.1"/>
    <property type="molecule type" value="Genomic_DNA"/>
</dbReference>
<evidence type="ECO:0000313" key="4">
    <source>
        <dbReference type="EMBL" id="COX22323.1"/>
    </source>
</evidence>
<protein>
    <submittedName>
        <fullName evidence="4">Uncharacterized protein</fullName>
    </submittedName>
</protein>
<evidence type="ECO:0000313" key="6">
    <source>
        <dbReference type="Proteomes" id="UP000038802"/>
    </source>
</evidence>
<dbReference type="EMBL" id="CSAE01001027">
    <property type="protein sequence ID" value="COX22323.1"/>
    <property type="molecule type" value="Genomic_DNA"/>
</dbReference>
<reference evidence="4" key="1">
    <citation type="submission" date="2015-03" db="EMBL/GenBank/DDBJ databases">
        <authorList>
            <person name="Murphy D."/>
        </authorList>
    </citation>
    <scope>NUCLEOTIDE SEQUENCE [LARGE SCALE GENOMIC DNA]</scope>
    <source>
        <strain evidence="4">K00500041</strain>
    </source>
</reference>
<accession>A0A0T7PII8</accession>
<dbReference type="Proteomes" id="UP000046680">
    <property type="component" value="Unassembled WGS sequence"/>
</dbReference>
<dbReference type="EMBL" id="CGCX01000998">
    <property type="protein sequence ID" value="CFR86829.1"/>
    <property type="molecule type" value="Genomic_DNA"/>
</dbReference>
<evidence type="ECO:0000313" key="10">
    <source>
        <dbReference type="Proteomes" id="UP000046947"/>
    </source>
</evidence>
<evidence type="ECO:0000313" key="2">
    <source>
        <dbReference type="EMBL" id="CFR86829.1"/>
    </source>
</evidence>
<reference evidence="6 7" key="2">
    <citation type="submission" date="2015-03" db="EMBL/GenBank/DDBJ databases">
        <authorList>
            <consortium name="Pathogen Informatics"/>
        </authorList>
    </citation>
    <scope>NUCLEOTIDE SEQUENCE [LARGE SCALE GENOMIC DNA]</scope>
    <source>
        <strain evidence="2 9">C09601061</strain>
        <strain evidence="3 7">D00501624</strain>
        <strain evidence="1 10">H09601792</strain>
        <strain evidence="6">K00500041</strain>
        <strain evidence="5 8">M09401471</strain>
    </source>
</reference>
<evidence type="ECO:0000313" key="1">
    <source>
        <dbReference type="EMBL" id="CFE80382.1"/>
    </source>
</evidence>
<dbReference type="EMBL" id="CFOH01001164">
    <property type="protein sequence ID" value="CFE80382.1"/>
    <property type="molecule type" value="Genomic_DNA"/>
</dbReference>
<name>A0A0T7PII8_MYCTX</name>
<evidence type="ECO:0000313" key="9">
    <source>
        <dbReference type="Proteomes" id="UP000046680"/>
    </source>
</evidence>
<evidence type="ECO:0000313" key="5">
    <source>
        <dbReference type="EMBL" id="COX46805.1"/>
    </source>
</evidence>
<dbReference type="Proteomes" id="UP000046947">
    <property type="component" value="Unassembled WGS sequence"/>
</dbReference>